<dbReference type="PANTHER" id="PTHR43133:SF63">
    <property type="entry name" value="RNA POLYMERASE SIGMA FACTOR FECI-RELATED"/>
    <property type="match status" value="1"/>
</dbReference>
<sequence length="171" mass="18972">MVSEAAEHLPEVCGSALTDALRRFMRQRVANHADGEDLVQETFVRLFSYKAPVNNAKALCFAIARNLLVDHARSARRVAVPLSDELVCPNPQVDVIVAYRRAVAIMATALERMPPLRREVFLRRRLDGLSTADIALGLDMSLAAVEKHVVRAFKDLRTALARRGFSIEHGA</sequence>
<reference evidence="7 8" key="1">
    <citation type="submission" date="2017-07" db="EMBL/GenBank/DDBJ databases">
        <authorList>
            <person name="Sun Z.S."/>
            <person name="Albrecht U."/>
            <person name="Echele G."/>
            <person name="Lee C.C."/>
        </authorList>
    </citation>
    <scope>NUCLEOTIDE SEQUENCE [LARGE SCALE GENOMIC DNA]</scope>
    <source>
        <strain evidence="7 8">CGMCC 1.12672</strain>
    </source>
</reference>
<dbReference type="Proteomes" id="UP000219494">
    <property type="component" value="Unassembled WGS sequence"/>
</dbReference>
<evidence type="ECO:0000259" key="6">
    <source>
        <dbReference type="Pfam" id="PF08281"/>
    </source>
</evidence>
<evidence type="ECO:0000256" key="2">
    <source>
        <dbReference type="ARBA" id="ARBA00023015"/>
    </source>
</evidence>
<evidence type="ECO:0000256" key="4">
    <source>
        <dbReference type="ARBA" id="ARBA00023163"/>
    </source>
</evidence>
<dbReference type="PANTHER" id="PTHR43133">
    <property type="entry name" value="RNA POLYMERASE ECF-TYPE SIGMA FACTO"/>
    <property type="match status" value="1"/>
</dbReference>
<feature type="domain" description="RNA polymerase sigma factor 70 region 4 type 2" evidence="6">
    <location>
        <begin position="107"/>
        <end position="156"/>
    </location>
</feature>
<keyword evidence="4" id="KW-0804">Transcription</keyword>
<dbReference type="InterPro" id="IPR039425">
    <property type="entry name" value="RNA_pol_sigma-70-like"/>
</dbReference>
<dbReference type="NCBIfam" id="TIGR02937">
    <property type="entry name" value="sigma70-ECF"/>
    <property type="match status" value="1"/>
</dbReference>
<keyword evidence="8" id="KW-1185">Reference proteome</keyword>
<proteinExistence type="inferred from homology"/>
<dbReference type="GO" id="GO:0006352">
    <property type="term" value="P:DNA-templated transcription initiation"/>
    <property type="evidence" value="ECO:0007669"/>
    <property type="project" value="InterPro"/>
</dbReference>
<dbReference type="InterPro" id="IPR013325">
    <property type="entry name" value="RNA_pol_sigma_r2"/>
</dbReference>
<keyword evidence="3" id="KW-0731">Sigma factor</keyword>
<feature type="domain" description="RNA polymerase sigma-70 region 2" evidence="5">
    <location>
        <begin position="19"/>
        <end position="77"/>
    </location>
</feature>
<dbReference type="GO" id="GO:0003677">
    <property type="term" value="F:DNA binding"/>
    <property type="evidence" value="ECO:0007669"/>
    <property type="project" value="InterPro"/>
</dbReference>
<comment type="similarity">
    <text evidence="1">Belongs to the sigma-70 factor family. ECF subfamily.</text>
</comment>
<dbReference type="Pfam" id="PF08281">
    <property type="entry name" value="Sigma70_r4_2"/>
    <property type="match status" value="1"/>
</dbReference>
<organism evidence="7 8">
    <name type="scientific">Sphingomonas guangdongensis</name>
    <dbReference type="NCBI Taxonomy" id="1141890"/>
    <lineage>
        <taxon>Bacteria</taxon>
        <taxon>Pseudomonadati</taxon>
        <taxon>Pseudomonadota</taxon>
        <taxon>Alphaproteobacteria</taxon>
        <taxon>Sphingomonadales</taxon>
        <taxon>Sphingomonadaceae</taxon>
        <taxon>Sphingomonas</taxon>
    </lineage>
</organism>
<dbReference type="SUPFAM" id="SSF88946">
    <property type="entry name" value="Sigma2 domain of RNA polymerase sigma factors"/>
    <property type="match status" value="1"/>
</dbReference>
<dbReference type="AlphaFoldDB" id="A0A285QBX6"/>
<dbReference type="SUPFAM" id="SSF88659">
    <property type="entry name" value="Sigma3 and sigma4 domains of RNA polymerase sigma factors"/>
    <property type="match status" value="1"/>
</dbReference>
<evidence type="ECO:0000256" key="3">
    <source>
        <dbReference type="ARBA" id="ARBA00023082"/>
    </source>
</evidence>
<protein>
    <submittedName>
        <fullName evidence="7">RNA polymerase sigma-70 factor, ECF subfamily</fullName>
    </submittedName>
</protein>
<dbReference type="InterPro" id="IPR013324">
    <property type="entry name" value="RNA_pol_sigma_r3/r4-like"/>
</dbReference>
<keyword evidence="2" id="KW-0805">Transcription regulation</keyword>
<name>A0A285QBX6_9SPHN</name>
<evidence type="ECO:0000313" key="8">
    <source>
        <dbReference type="Proteomes" id="UP000219494"/>
    </source>
</evidence>
<evidence type="ECO:0000256" key="1">
    <source>
        <dbReference type="ARBA" id="ARBA00010641"/>
    </source>
</evidence>
<dbReference type="Gene3D" id="1.10.10.10">
    <property type="entry name" value="Winged helix-like DNA-binding domain superfamily/Winged helix DNA-binding domain"/>
    <property type="match status" value="1"/>
</dbReference>
<dbReference type="GO" id="GO:0016987">
    <property type="term" value="F:sigma factor activity"/>
    <property type="evidence" value="ECO:0007669"/>
    <property type="project" value="UniProtKB-KW"/>
</dbReference>
<evidence type="ECO:0000259" key="5">
    <source>
        <dbReference type="Pfam" id="PF04542"/>
    </source>
</evidence>
<dbReference type="Gene3D" id="1.10.1740.10">
    <property type="match status" value="1"/>
</dbReference>
<gene>
    <name evidence="7" type="ORF">SAMN06297144_0550</name>
</gene>
<accession>A0A285QBX6</accession>
<dbReference type="InterPro" id="IPR007627">
    <property type="entry name" value="RNA_pol_sigma70_r2"/>
</dbReference>
<dbReference type="EMBL" id="OBMI01000001">
    <property type="protein sequence ID" value="SOB79440.1"/>
    <property type="molecule type" value="Genomic_DNA"/>
</dbReference>
<dbReference type="InterPro" id="IPR014284">
    <property type="entry name" value="RNA_pol_sigma-70_dom"/>
</dbReference>
<dbReference type="InterPro" id="IPR013249">
    <property type="entry name" value="RNA_pol_sigma70_r4_t2"/>
</dbReference>
<dbReference type="Pfam" id="PF04542">
    <property type="entry name" value="Sigma70_r2"/>
    <property type="match status" value="1"/>
</dbReference>
<dbReference type="InterPro" id="IPR036388">
    <property type="entry name" value="WH-like_DNA-bd_sf"/>
</dbReference>
<evidence type="ECO:0000313" key="7">
    <source>
        <dbReference type="EMBL" id="SOB79440.1"/>
    </source>
</evidence>